<organism evidence="1">
    <name type="scientific">candidate division WOR-3 bacterium</name>
    <dbReference type="NCBI Taxonomy" id="2052148"/>
    <lineage>
        <taxon>Bacteria</taxon>
        <taxon>Bacteria division WOR-3</taxon>
    </lineage>
</organism>
<evidence type="ECO:0000313" key="1">
    <source>
        <dbReference type="EMBL" id="HDM89926.1"/>
    </source>
</evidence>
<reference evidence="1" key="1">
    <citation type="journal article" date="2020" name="mSystems">
        <title>Genome- and Community-Level Interaction Insights into Carbon Utilization and Element Cycling Functions of Hydrothermarchaeota in Hydrothermal Sediment.</title>
        <authorList>
            <person name="Zhou Z."/>
            <person name="Liu Y."/>
            <person name="Xu W."/>
            <person name="Pan J."/>
            <person name="Luo Z.H."/>
            <person name="Li M."/>
        </authorList>
    </citation>
    <scope>NUCLEOTIDE SEQUENCE [LARGE SCALE GENOMIC DNA]</scope>
    <source>
        <strain evidence="1">HyVt-237</strain>
    </source>
</reference>
<dbReference type="AlphaFoldDB" id="A0A7C0X896"/>
<comment type="caution">
    <text evidence="1">The sequence shown here is derived from an EMBL/GenBank/DDBJ whole genome shotgun (WGS) entry which is preliminary data.</text>
</comment>
<proteinExistence type="predicted"/>
<dbReference type="EMBL" id="DRBW01000068">
    <property type="protein sequence ID" value="HDM89926.1"/>
    <property type="molecule type" value="Genomic_DNA"/>
</dbReference>
<gene>
    <name evidence="1" type="ORF">ENG67_01820</name>
</gene>
<dbReference type="Proteomes" id="UP000885931">
    <property type="component" value="Unassembled WGS sequence"/>
</dbReference>
<protein>
    <recommendedName>
        <fullName evidence="2">Organic solvent tolerance-like N-terminal domain-containing protein</fullName>
    </recommendedName>
</protein>
<name>A0A7C0X896_UNCW3</name>
<evidence type="ECO:0008006" key="2">
    <source>
        <dbReference type="Google" id="ProtNLM"/>
    </source>
</evidence>
<sequence>MSYLLIYALILSSFSIEAGKMIIKRIDGKRITVMKEGVSVHIKDITAEAPEGYYYEEEKFGVLTGGSRLRGKDYTVISDSIVYFEKDSTLLIVGNARYEDSSRIAICEEFRLRGDTVWAEGELRLELKGRNTYLQADGGIFYIDEKKALFTEEPRVFLEEEDTLRLIADTVLTLSDTLHAVGNVRIHGKSLEGMSRTLIYISDSTERAILYEEATVIAEGDTVRGDSILLEIDGGKLNSLDAFGNAELRRKKDGEFGISAEHIRATISQGKLDYLTAWGVREGVYREEESGGSEN</sequence>
<accession>A0A7C0X896</accession>